<dbReference type="Pfam" id="PF13649">
    <property type="entry name" value="Methyltransf_25"/>
    <property type="match status" value="1"/>
</dbReference>
<evidence type="ECO:0000313" key="2">
    <source>
        <dbReference type="EMBL" id="MFC4097549.1"/>
    </source>
</evidence>
<keyword evidence="2" id="KW-0489">Methyltransferase</keyword>
<protein>
    <submittedName>
        <fullName evidence="2">Class I SAM-dependent methyltransferase</fullName>
        <ecNumber evidence="2">2.1.1.222</ecNumber>
        <ecNumber evidence="2">2.1.1.64</ecNumber>
    </submittedName>
</protein>
<reference evidence="3" key="1">
    <citation type="journal article" date="2019" name="Int. J. Syst. Evol. Microbiol.">
        <title>The Global Catalogue of Microorganisms (GCM) 10K type strain sequencing project: providing services to taxonomists for standard genome sequencing and annotation.</title>
        <authorList>
            <consortium name="The Broad Institute Genomics Platform"/>
            <consortium name="The Broad Institute Genome Sequencing Center for Infectious Disease"/>
            <person name="Wu L."/>
            <person name="Ma J."/>
        </authorList>
    </citation>
    <scope>NUCLEOTIDE SEQUENCE [LARGE SCALE GENOMIC DNA]</scope>
    <source>
        <strain evidence="3">CECT 7477</strain>
    </source>
</reference>
<name>A0ABV8JXK7_9FLAO</name>
<keyword evidence="3" id="KW-1185">Reference proteome</keyword>
<proteinExistence type="predicted"/>
<dbReference type="InterPro" id="IPR029063">
    <property type="entry name" value="SAM-dependent_MTases_sf"/>
</dbReference>
<comment type="caution">
    <text evidence="2">The sequence shown here is derived from an EMBL/GenBank/DDBJ whole genome shotgun (WGS) entry which is preliminary data.</text>
</comment>
<feature type="domain" description="Methyltransferase" evidence="1">
    <location>
        <begin position="62"/>
        <end position="151"/>
    </location>
</feature>
<dbReference type="Gene3D" id="3.40.50.150">
    <property type="entry name" value="Vaccinia Virus protein VP39"/>
    <property type="match status" value="1"/>
</dbReference>
<dbReference type="CDD" id="cd02440">
    <property type="entry name" value="AdoMet_MTases"/>
    <property type="match status" value="1"/>
</dbReference>
<dbReference type="EC" id="2.1.1.222" evidence="2"/>
<dbReference type="RefSeq" id="WP_192463594.1">
    <property type="nucleotide sequence ID" value="NZ_JACYFJ010000009.1"/>
</dbReference>
<dbReference type="InterPro" id="IPR041698">
    <property type="entry name" value="Methyltransf_25"/>
</dbReference>
<dbReference type="GO" id="GO:0061542">
    <property type="term" value="F:3-demethylubiquinol 3-O-methyltransferase activity"/>
    <property type="evidence" value="ECO:0007669"/>
    <property type="project" value="UniProtKB-EC"/>
</dbReference>
<dbReference type="Proteomes" id="UP001595814">
    <property type="component" value="Unassembled WGS sequence"/>
</dbReference>
<dbReference type="EMBL" id="JBHSAW010000022">
    <property type="protein sequence ID" value="MFC4097549.1"/>
    <property type="molecule type" value="Genomic_DNA"/>
</dbReference>
<evidence type="ECO:0000259" key="1">
    <source>
        <dbReference type="Pfam" id="PF13649"/>
    </source>
</evidence>
<accession>A0ABV8JXK7</accession>
<keyword evidence="2" id="KW-0808">Transferase</keyword>
<organism evidence="2 3">
    <name type="scientific">Euzebyella saccharophila</name>
    <dbReference type="NCBI Taxonomy" id="679664"/>
    <lineage>
        <taxon>Bacteria</taxon>
        <taxon>Pseudomonadati</taxon>
        <taxon>Bacteroidota</taxon>
        <taxon>Flavobacteriia</taxon>
        <taxon>Flavobacteriales</taxon>
        <taxon>Flavobacteriaceae</taxon>
        <taxon>Euzebyella</taxon>
    </lineage>
</organism>
<sequence length="240" mass="27136">MTKDILGQALLDYQNENYSEDITTYSPTLDEEDVMPLPYLFRDYSQMPQLEKKALRLCKGKVLDIGAGSGSHSLYLQEKKVDVTALDNSSGAIETCRLRGVEKTILQPILEYSGETYDTLLLLMNGIGLAGRAANLNTFLKHLTSLLKPNGQILLDSSDIIYMFEEDEDGGVWVPNTGNYYGEVDFQMTYKEQKGKTFNWLYLDYKSLENAAELAGLSCEMVLEGEHYDYLARLWKDSSK</sequence>
<dbReference type="SUPFAM" id="SSF53335">
    <property type="entry name" value="S-adenosyl-L-methionine-dependent methyltransferases"/>
    <property type="match status" value="1"/>
</dbReference>
<evidence type="ECO:0000313" key="3">
    <source>
        <dbReference type="Proteomes" id="UP001595814"/>
    </source>
</evidence>
<gene>
    <name evidence="2" type="ORF">ACFOUT_16810</name>
</gene>
<dbReference type="GO" id="GO:0032259">
    <property type="term" value="P:methylation"/>
    <property type="evidence" value="ECO:0007669"/>
    <property type="project" value="UniProtKB-KW"/>
</dbReference>
<dbReference type="EC" id="2.1.1.64" evidence="2"/>
<dbReference type="GO" id="GO:0102208">
    <property type="term" value="F:2-polyprenyl-6-hydroxyphenol methylase activity"/>
    <property type="evidence" value="ECO:0007669"/>
    <property type="project" value="UniProtKB-EC"/>
</dbReference>